<dbReference type="Proteomes" id="UP000237347">
    <property type="component" value="Unassembled WGS sequence"/>
</dbReference>
<dbReference type="AlphaFoldDB" id="A0AAW0LM15"/>
<evidence type="ECO:0000313" key="4">
    <source>
        <dbReference type="Proteomes" id="UP000237347"/>
    </source>
</evidence>
<comment type="caution">
    <text evidence="3">The sequence shown here is derived from an EMBL/GenBank/DDBJ whole genome shotgun (WGS) entry which is preliminary data.</text>
</comment>
<evidence type="ECO:0000313" key="3">
    <source>
        <dbReference type="EMBL" id="KAK7852545.1"/>
    </source>
</evidence>
<feature type="domain" description="Reverse transcriptase zinc-binding" evidence="2">
    <location>
        <begin position="19"/>
        <end position="91"/>
    </location>
</feature>
<reference evidence="3 4" key="1">
    <citation type="journal article" date="2018" name="Sci. Data">
        <title>The draft genome sequence of cork oak.</title>
        <authorList>
            <person name="Ramos A.M."/>
            <person name="Usie A."/>
            <person name="Barbosa P."/>
            <person name="Barros P.M."/>
            <person name="Capote T."/>
            <person name="Chaves I."/>
            <person name="Simoes F."/>
            <person name="Abreu I."/>
            <person name="Carrasquinho I."/>
            <person name="Faro C."/>
            <person name="Guimaraes J.B."/>
            <person name="Mendonca D."/>
            <person name="Nobrega F."/>
            <person name="Rodrigues L."/>
            <person name="Saibo N.J.M."/>
            <person name="Varela M.C."/>
            <person name="Egas C."/>
            <person name="Matos J."/>
            <person name="Miguel C.M."/>
            <person name="Oliveira M.M."/>
            <person name="Ricardo C.P."/>
            <person name="Goncalves S."/>
        </authorList>
    </citation>
    <scope>NUCLEOTIDE SEQUENCE [LARGE SCALE GENOMIC DNA]</scope>
    <source>
        <strain evidence="4">cv. HL8</strain>
    </source>
</reference>
<organism evidence="3 4">
    <name type="scientific">Quercus suber</name>
    <name type="common">Cork oak</name>
    <dbReference type="NCBI Taxonomy" id="58331"/>
    <lineage>
        <taxon>Eukaryota</taxon>
        <taxon>Viridiplantae</taxon>
        <taxon>Streptophyta</taxon>
        <taxon>Embryophyta</taxon>
        <taxon>Tracheophyta</taxon>
        <taxon>Spermatophyta</taxon>
        <taxon>Magnoliopsida</taxon>
        <taxon>eudicotyledons</taxon>
        <taxon>Gunneridae</taxon>
        <taxon>Pentapetalae</taxon>
        <taxon>rosids</taxon>
        <taxon>fabids</taxon>
        <taxon>Fagales</taxon>
        <taxon>Fagaceae</taxon>
        <taxon>Quercus</taxon>
    </lineage>
</organism>
<feature type="compositionally biased region" description="Polar residues" evidence="1">
    <location>
        <begin position="14"/>
        <end position="23"/>
    </location>
</feature>
<accession>A0AAW0LM15</accession>
<dbReference type="Pfam" id="PF13966">
    <property type="entry name" value="zf-RVT"/>
    <property type="match status" value="1"/>
</dbReference>
<feature type="region of interest" description="Disordered" evidence="1">
    <location>
        <begin position="1"/>
        <end position="23"/>
    </location>
</feature>
<protein>
    <recommendedName>
        <fullName evidence="2">Reverse transcriptase zinc-binding domain-containing protein</fullName>
    </recommendedName>
</protein>
<evidence type="ECO:0000259" key="2">
    <source>
        <dbReference type="Pfam" id="PF13966"/>
    </source>
</evidence>
<gene>
    <name evidence="3" type="ORF">CFP56_038612</name>
</gene>
<sequence>MLKGRDFGSPLTEAPTTNQQRQSGICNQIWEPNAPNKVRHFLWRVCKDAVPSKQNLMRRKILMEGKCEQCGVESEMAIHAVWECATLNEIWEAVLGFEDQRQHAISNTTYLISVLHEKKKNLEIMAMVMWTIWY</sequence>
<dbReference type="InterPro" id="IPR026960">
    <property type="entry name" value="RVT-Znf"/>
</dbReference>
<proteinExistence type="predicted"/>
<name>A0AAW0LM15_QUESU</name>
<dbReference type="EMBL" id="PKMF04000074">
    <property type="protein sequence ID" value="KAK7852545.1"/>
    <property type="molecule type" value="Genomic_DNA"/>
</dbReference>
<keyword evidence="4" id="KW-1185">Reference proteome</keyword>
<evidence type="ECO:0000256" key="1">
    <source>
        <dbReference type="SAM" id="MobiDB-lite"/>
    </source>
</evidence>